<feature type="transmembrane region" description="Helical" evidence="9">
    <location>
        <begin position="159"/>
        <end position="180"/>
    </location>
</feature>
<feature type="transmembrane region" description="Helical" evidence="9">
    <location>
        <begin position="12"/>
        <end position="33"/>
    </location>
</feature>
<dbReference type="GO" id="GO:0015649">
    <property type="term" value="F:2-keto-3-deoxygluconate:proton symporter activity"/>
    <property type="evidence" value="ECO:0007669"/>
    <property type="project" value="InterPro"/>
</dbReference>
<dbReference type="GO" id="GO:0016020">
    <property type="term" value="C:membrane"/>
    <property type="evidence" value="ECO:0007669"/>
    <property type="project" value="InterPro"/>
</dbReference>
<dbReference type="EMBL" id="PNHP01000003">
    <property type="protein sequence ID" value="PMC81456.1"/>
    <property type="molecule type" value="Genomic_DNA"/>
</dbReference>
<feature type="transmembrane region" description="Helical" evidence="9">
    <location>
        <begin position="187"/>
        <end position="210"/>
    </location>
</feature>
<evidence type="ECO:0000256" key="4">
    <source>
        <dbReference type="ARBA" id="ARBA00022597"/>
    </source>
</evidence>
<dbReference type="RefSeq" id="WP_102198025.1">
    <property type="nucleotide sequence ID" value="NZ_CAUPDS010000002.1"/>
</dbReference>
<evidence type="ECO:0000256" key="3">
    <source>
        <dbReference type="ARBA" id="ARBA00022475"/>
    </source>
</evidence>
<keyword evidence="3" id="KW-1003">Cell membrane</keyword>
<evidence type="ECO:0000256" key="6">
    <source>
        <dbReference type="ARBA" id="ARBA00022847"/>
    </source>
</evidence>
<comment type="caution">
    <text evidence="10">The sequence shown here is derived from an EMBL/GenBank/DDBJ whole genome shotgun (WGS) entry which is preliminary data.</text>
</comment>
<feature type="transmembrane region" description="Helical" evidence="9">
    <location>
        <begin position="45"/>
        <end position="63"/>
    </location>
</feature>
<dbReference type="Proteomes" id="UP000235658">
    <property type="component" value="Unassembled WGS sequence"/>
</dbReference>
<dbReference type="AlphaFoldDB" id="A0A2N6UIL8"/>
<feature type="transmembrane region" description="Helical" evidence="9">
    <location>
        <begin position="247"/>
        <end position="266"/>
    </location>
</feature>
<comment type="similarity">
    <text evidence="1">Belongs to the KdgT transporter family.</text>
</comment>
<organism evidence="10 11">
    <name type="scientific">Anaerococcus hydrogenalis</name>
    <dbReference type="NCBI Taxonomy" id="33029"/>
    <lineage>
        <taxon>Bacteria</taxon>
        <taxon>Bacillati</taxon>
        <taxon>Bacillota</taxon>
        <taxon>Tissierellia</taxon>
        <taxon>Tissierellales</taxon>
        <taxon>Peptoniphilaceae</taxon>
        <taxon>Anaerococcus</taxon>
    </lineage>
</organism>
<keyword evidence="5 9" id="KW-0812">Transmembrane</keyword>
<evidence type="ECO:0000313" key="10">
    <source>
        <dbReference type="EMBL" id="PMC81456.1"/>
    </source>
</evidence>
<evidence type="ECO:0000256" key="8">
    <source>
        <dbReference type="ARBA" id="ARBA00023136"/>
    </source>
</evidence>
<dbReference type="GeneID" id="84578607"/>
<evidence type="ECO:0000313" key="11">
    <source>
        <dbReference type="Proteomes" id="UP000235658"/>
    </source>
</evidence>
<keyword evidence="4" id="KW-0762">Sugar transport</keyword>
<keyword evidence="2" id="KW-0813">Transport</keyword>
<gene>
    <name evidence="10" type="ORF">CJ192_05360</name>
</gene>
<dbReference type="InterPro" id="IPR004684">
    <property type="entry name" value="2keto-3dGluconate_permease"/>
</dbReference>
<accession>A0A2N6UIL8</accession>
<protein>
    <submittedName>
        <fullName evidence="10">2-keto-3-deoxygluconate permease</fullName>
    </submittedName>
</protein>
<keyword evidence="6" id="KW-0769">Symport</keyword>
<feature type="transmembrane region" description="Helical" evidence="9">
    <location>
        <begin position="100"/>
        <end position="120"/>
    </location>
</feature>
<feature type="transmembrane region" description="Helical" evidence="9">
    <location>
        <begin position="278"/>
        <end position="299"/>
    </location>
</feature>
<evidence type="ECO:0000256" key="5">
    <source>
        <dbReference type="ARBA" id="ARBA00022692"/>
    </source>
</evidence>
<evidence type="ECO:0000256" key="1">
    <source>
        <dbReference type="ARBA" id="ARBA00006430"/>
    </source>
</evidence>
<name>A0A2N6UIL8_9FIRM</name>
<keyword evidence="8 9" id="KW-0472">Membrane</keyword>
<feature type="transmembrane region" description="Helical" evidence="9">
    <location>
        <begin position="75"/>
        <end position="94"/>
    </location>
</feature>
<evidence type="ECO:0000256" key="9">
    <source>
        <dbReference type="SAM" id="Phobius"/>
    </source>
</evidence>
<sequence length="315" mass="33423">MLKLMRKIPGGMLIVPMIIAMVFTNIFPNALHIGGMTEATFTGKGSQAMIGILCFISGANIDIKSIPKVIKKMGSLMLVRAIIGVLLNIIYVKLFGFEGILGIPALAVMSTTCISAALYLALTLDYGSDLDVAGFSFAGLLANPGIMILLYSLGSEGELDVMTIVSSLIPLIVGLIVGNLDKEFASFIHPATGMLMPFLGFTFGAGINILDALKQSLNGVLLTLPIYFISLPAMILFERKVLKTNGVASFALAAVGAIALSLPQLLQDIDPVVAANASALTSQMAFLTIFTSILTPILLSKYCKKMGIEKNKLEK</sequence>
<evidence type="ECO:0000256" key="2">
    <source>
        <dbReference type="ARBA" id="ARBA00022448"/>
    </source>
</evidence>
<evidence type="ECO:0000256" key="7">
    <source>
        <dbReference type="ARBA" id="ARBA00022989"/>
    </source>
</evidence>
<feature type="transmembrane region" description="Helical" evidence="9">
    <location>
        <begin position="132"/>
        <end position="153"/>
    </location>
</feature>
<feature type="transmembrane region" description="Helical" evidence="9">
    <location>
        <begin position="216"/>
        <end position="235"/>
    </location>
</feature>
<dbReference type="Pfam" id="PF03812">
    <property type="entry name" value="KdgT"/>
    <property type="match status" value="1"/>
</dbReference>
<keyword evidence="7 9" id="KW-1133">Transmembrane helix</keyword>
<reference evidence="10 11" key="1">
    <citation type="submission" date="2017-09" db="EMBL/GenBank/DDBJ databases">
        <title>Bacterial strain isolated from the female urinary microbiota.</title>
        <authorList>
            <person name="Thomas-White K."/>
            <person name="Kumar N."/>
            <person name="Forster S."/>
            <person name="Putonti C."/>
            <person name="Lawley T."/>
            <person name="Wolfe A.J."/>
        </authorList>
    </citation>
    <scope>NUCLEOTIDE SEQUENCE [LARGE SCALE GENOMIC DNA]</scope>
    <source>
        <strain evidence="10 11">UMB0204</strain>
    </source>
</reference>
<proteinExistence type="inferred from homology"/>